<reference evidence="1" key="1">
    <citation type="submission" date="2019-08" db="EMBL/GenBank/DDBJ databases">
        <authorList>
            <person name="Kucharzyk K."/>
            <person name="Murdoch R.W."/>
            <person name="Higgins S."/>
            <person name="Loffler F."/>
        </authorList>
    </citation>
    <scope>NUCLEOTIDE SEQUENCE</scope>
</reference>
<protein>
    <submittedName>
        <fullName evidence="1">Uncharacterized protein</fullName>
    </submittedName>
</protein>
<sequence>MPDHRIPSRFVPGDLRKGLVRRQQRSLEMFIAGNGVNRPVPVQHCQFKEQPADAAQITVKSGDDILLSRFQQSGYIGMTGFFPTVGLPVGQHFFPVYQEFVLVVGTDLNQSLL</sequence>
<proteinExistence type="predicted"/>
<dbReference type="EMBL" id="VSSQ01016555">
    <property type="protein sequence ID" value="MPM58012.1"/>
    <property type="molecule type" value="Genomic_DNA"/>
</dbReference>
<name>A0A645AXM2_9ZZZZ</name>
<gene>
    <name evidence="1" type="ORF">SDC9_104841</name>
</gene>
<accession>A0A645AXM2</accession>
<dbReference type="AlphaFoldDB" id="A0A645AXM2"/>
<evidence type="ECO:0000313" key="1">
    <source>
        <dbReference type="EMBL" id="MPM58012.1"/>
    </source>
</evidence>
<comment type="caution">
    <text evidence="1">The sequence shown here is derived from an EMBL/GenBank/DDBJ whole genome shotgun (WGS) entry which is preliminary data.</text>
</comment>
<organism evidence="1">
    <name type="scientific">bioreactor metagenome</name>
    <dbReference type="NCBI Taxonomy" id="1076179"/>
    <lineage>
        <taxon>unclassified sequences</taxon>
        <taxon>metagenomes</taxon>
        <taxon>ecological metagenomes</taxon>
    </lineage>
</organism>